<organism evidence="2 3">
    <name type="scientific">Penicillium crustosum</name>
    <name type="common">Blue mold fungus</name>
    <dbReference type="NCBI Taxonomy" id="36656"/>
    <lineage>
        <taxon>Eukaryota</taxon>
        <taxon>Fungi</taxon>
        <taxon>Dikarya</taxon>
        <taxon>Ascomycota</taxon>
        <taxon>Pezizomycotina</taxon>
        <taxon>Eurotiomycetes</taxon>
        <taxon>Eurotiomycetidae</taxon>
        <taxon>Eurotiales</taxon>
        <taxon>Aspergillaceae</taxon>
        <taxon>Penicillium</taxon>
    </lineage>
</organism>
<dbReference type="EMBL" id="JAAOZQ010000052">
    <property type="protein sequence ID" value="KAF7522483.1"/>
    <property type="molecule type" value="Genomic_DNA"/>
</dbReference>
<dbReference type="AlphaFoldDB" id="A0A9P5L285"/>
<dbReference type="InterPro" id="IPR008979">
    <property type="entry name" value="Galactose-bd-like_sf"/>
</dbReference>
<reference evidence="2" key="1">
    <citation type="submission" date="2020-02" db="EMBL/GenBank/DDBJ databases">
        <authorList>
            <person name="Lichtner F.J."/>
        </authorList>
    </citation>
    <scope>NUCLEOTIDE SEQUENCE</scope>
    <source>
        <strain evidence="2">G10</strain>
    </source>
</reference>
<dbReference type="Gene3D" id="2.60.120.260">
    <property type="entry name" value="Galactose-binding domain-like"/>
    <property type="match status" value="1"/>
</dbReference>
<dbReference type="GO" id="GO:0003824">
    <property type="term" value="F:catalytic activity"/>
    <property type="evidence" value="ECO:0007669"/>
    <property type="project" value="UniProtKB-ARBA"/>
</dbReference>
<feature type="domain" description="Alpha-L-rhamnosidase six-hairpin glycosidase" evidence="1">
    <location>
        <begin position="387"/>
        <end position="719"/>
    </location>
</feature>
<evidence type="ECO:0000313" key="3">
    <source>
        <dbReference type="Proteomes" id="UP000701341"/>
    </source>
</evidence>
<dbReference type="GO" id="GO:0005975">
    <property type="term" value="P:carbohydrate metabolic process"/>
    <property type="evidence" value="ECO:0007669"/>
    <property type="project" value="InterPro"/>
</dbReference>
<dbReference type="Pfam" id="PF17389">
    <property type="entry name" value="Bac_rhamnosid6H"/>
    <property type="match status" value="1"/>
</dbReference>
<dbReference type="Gene3D" id="1.50.10.10">
    <property type="match status" value="1"/>
</dbReference>
<dbReference type="InterPro" id="IPR008928">
    <property type="entry name" value="6-hairpin_glycosidase_sf"/>
</dbReference>
<dbReference type="InterPro" id="IPR012341">
    <property type="entry name" value="6hp_glycosidase-like_sf"/>
</dbReference>
<dbReference type="PANTHER" id="PTHR34987:SF2">
    <property type="entry name" value="B, PUTATIVE (AFU_ORTHOLOGUE AFUA_7G05040)-RELATED"/>
    <property type="match status" value="1"/>
</dbReference>
<comment type="caution">
    <text evidence="2">The sequence shown here is derived from an EMBL/GenBank/DDBJ whole genome shotgun (WGS) entry which is preliminary data.</text>
</comment>
<gene>
    <name evidence="2" type="ORF">PCG10_007398</name>
</gene>
<sequence>MSSTFDRTWIWHPAFPESQPDTAGLFLHFRRQFTLSIEPPKSLKIHISADTRYKLYVNQQLVSFGPVKGDQSMWFYDEVDIGPFLRTGENHVAVHVLRFFYATQFAPSFPRLPTGGLCILVPTDEGKYSELLRTSEQWESAVDPCASLRVDEPEDFFLHTYESHRRQHANSPLAWKPAKVLEFKNSTGNTPPWHLSPRLIPPHQIQPAWFTEIYNVHSDVPLETWRAVLLARPSEQARRAGVCLAPGSRHQFELEVAAHTTAFLRVWFLRPTSGGSAIQLTYSESYEDEPDLYVGVRRKAHRRDMTKQLFGPHDSYQLQGPANGPGPGYFVDEEETEVFAPFHYRTFRFIKIDIAVEGAELVFQGIDVDSCHYPLDLQAQIMAGPGDTTVDSLWTTSLRTLVNCMHDCYEDCPFYEQLQYAMDTRSSALFTYCVSGDDRLARQAIIQLYNSFQPRLGLTASRAPSHRQQFIPHFSLYWIGLLSDHLEYFDDHVFLSRFLAVVDAILASFAARIDTHFGLVKWDIRPGIWNYVDWTTEWKPYSYPPVCERTGFSTFTNEIYAYALSMAATLADALQRPAVADEYRERARHITVAVRKHCFDGEFFTDSLVSAQADDALTPRSQHSQVWAVLGGIVHGAEAQELLRKSIQQTKAGHFVQESVAMSFYTLRALSLAGGSLYEDHFHAFWEPWRSQLAMGLTTWVEDGNSQRSDCHAWGSAPLYEFTAEVAGVRPAAAGWKAIQVRPRLNLYPEMDARVPLRMVDGKTSGMVHVSWVRGATTTDVRVCIKVEMRHAARPVPVHIYLPGQEIVLEVNGSEVCFSTYVINPMARKW</sequence>
<dbReference type="InterPro" id="IPR035396">
    <property type="entry name" value="Bac_rhamnosid6H"/>
</dbReference>
<dbReference type="Proteomes" id="UP000701341">
    <property type="component" value="Unassembled WGS sequence"/>
</dbReference>
<dbReference type="SUPFAM" id="SSF49785">
    <property type="entry name" value="Galactose-binding domain-like"/>
    <property type="match status" value="1"/>
</dbReference>
<dbReference type="Gene3D" id="2.60.420.10">
    <property type="entry name" value="Maltose phosphorylase, domain 3"/>
    <property type="match status" value="1"/>
</dbReference>
<dbReference type="PANTHER" id="PTHR34987">
    <property type="entry name" value="C, PUTATIVE (AFU_ORTHOLOGUE AFUA_3G02880)-RELATED"/>
    <property type="match status" value="1"/>
</dbReference>
<accession>A0A9P5L285</accession>
<dbReference type="SUPFAM" id="SSF48208">
    <property type="entry name" value="Six-hairpin glycosidases"/>
    <property type="match status" value="1"/>
</dbReference>
<proteinExistence type="predicted"/>
<keyword evidence="3" id="KW-1185">Reference proteome</keyword>
<evidence type="ECO:0000313" key="2">
    <source>
        <dbReference type="EMBL" id="KAF7522483.1"/>
    </source>
</evidence>
<name>A0A9P5L285_PENCR</name>
<protein>
    <recommendedName>
        <fullName evidence="1">Alpha-L-rhamnosidase six-hairpin glycosidase domain-containing protein</fullName>
    </recommendedName>
</protein>
<evidence type="ECO:0000259" key="1">
    <source>
        <dbReference type="Pfam" id="PF17389"/>
    </source>
</evidence>